<dbReference type="GO" id="GO:0004674">
    <property type="term" value="F:protein serine/threonine kinase activity"/>
    <property type="evidence" value="ECO:0007669"/>
    <property type="project" value="UniProtKB-KW"/>
</dbReference>
<dbReference type="PANTHER" id="PTHR35526">
    <property type="entry name" value="ANTI-SIGMA-F FACTOR RSBW-RELATED"/>
    <property type="match status" value="1"/>
</dbReference>
<dbReference type="Gene3D" id="3.30.565.10">
    <property type="entry name" value="Histidine kinase-like ATPase, C-terminal domain"/>
    <property type="match status" value="1"/>
</dbReference>
<organism evidence="4 5">
    <name type="scientific">Actinomadura craniellae</name>
    <dbReference type="NCBI Taxonomy" id="2231787"/>
    <lineage>
        <taxon>Bacteria</taxon>
        <taxon>Bacillati</taxon>
        <taxon>Actinomycetota</taxon>
        <taxon>Actinomycetes</taxon>
        <taxon>Streptosporangiales</taxon>
        <taxon>Thermomonosporaceae</taxon>
        <taxon>Actinomadura</taxon>
    </lineage>
</organism>
<keyword evidence="4" id="KW-0067">ATP-binding</keyword>
<accession>A0A365H3I9</accession>
<evidence type="ECO:0000313" key="4">
    <source>
        <dbReference type="EMBL" id="RAY13588.1"/>
    </source>
</evidence>
<feature type="region of interest" description="Disordered" evidence="2">
    <location>
        <begin position="1"/>
        <end position="24"/>
    </location>
</feature>
<dbReference type="SUPFAM" id="SSF55874">
    <property type="entry name" value="ATPase domain of HSP90 chaperone/DNA topoisomerase II/histidine kinase"/>
    <property type="match status" value="1"/>
</dbReference>
<keyword evidence="1" id="KW-0723">Serine/threonine-protein kinase</keyword>
<dbReference type="PANTHER" id="PTHR35526:SF3">
    <property type="entry name" value="ANTI-SIGMA-F FACTOR RSBW"/>
    <property type="match status" value="1"/>
</dbReference>
<keyword evidence="4" id="KW-0547">Nucleotide-binding</keyword>
<dbReference type="AlphaFoldDB" id="A0A365H3I9"/>
<comment type="caution">
    <text evidence="4">The sequence shown here is derived from an EMBL/GenBank/DDBJ whole genome shotgun (WGS) entry which is preliminary data.</text>
</comment>
<dbReference type="GO" id="GO:0005524">
    <property type="term" value="F:ATP binding"/>
    <property type="evidence" value="ECO:0007669"/>
    <property type="project" value="UniProtKB-KW"/>
</dbReference>
<gene>
    <name evidence="4" type="ORF">DPM19_18085</name>
</gene>
<dbReference type="InterPro" id="IPR050267">
    <property type="entry name" value="Anti-sigma-factor_SerPK"/>
</dbReference>
<reference evidence="4 5" key="1">
    <citation type="submission" date="2018-06" db="EMBL/GenBank/DDBJ databases">
        <title>Actinomadura craniellae sp. nov. isolated from marine sponge Craniella sp.</title>
        <authorList>
            <person name="Li L."/>
            <person name="Xu Q.H."/>
            <person name="Lin H.W."/>
            <person name="Lu Y.H."/>
        </authorList>
    </citation>
    <scope>NUCLEOTIDE SEQUENCE [LARGE SCALE GENOMIC DNA]</scope>
    <source>
        <strain evidence="4 5">LHW63021</strain>
    </source>
</reference>
<evidence type="ECO:0000313" key="5">
    <source>
        <dbReference type="Proteomes" id="UP000251891"/>
    </source>
</evidence>
<dbReference type="Proteomes" id="UP000251891">
    <property type="component" value="Unassembled WGS sequence"/>
</dbReference>
<name>A0A365H3I9_9ACTN</name>
<keyword evidence="1" id="KW-0418">Kinase</keyword>
<protein>
    <submittedName>
        <fullName evidence="4">ATP-binding protein</fullName>
    </submittedName>
</protein>
<keyword evidence="5" id="KW-1185">Reference proteome</keyword>
<dbReference type="RefSeq" id="WP_111869129.1">
    <property type="nucleotide sequence ID" value="NZ_QLYX01000008.1"/>
</dbReference>
<proteinExistence type="predicted"/>
<evidence type="ECO:0000256" key="2">
    <source>
        <dbReference type="SAM" id="MobiDB-lite"/>
    </source>
</evidence>
<feature type="compositionally biased region" description="Pro residues" evidence="2">
    <location>
        <begin position="12"/>
        <end position="22"/>
    </location>
</feature>
<evidence type="ECO:0000256" key="1">
    <source>
        <dbReference type="ARBA" id="ARBA00022527"/>
    </source>
</evidence>
<dbReference type="EMBL" id="QLYX01000008">
    <property type="protein sequence ID" value="RAY13588.1"/>
    <property type="molecule type" value="Genomic_DNA"/>
</dbReference>
<dbReference type="CDD" id="cd16936">
    <property type="entry name" value="HATPase_RsbW-like"/>
    <property type="match status" value="1"/>
</dbReference>
<evidence type="ECO:0000259" key="3">
    <source>
        <dbReference type="Pfam" id="PF13581"/>
    </source>
</evidence>
<feature type="domain" description="Histidine kinase/HSP90-like ATPase" evidence="3">
    <location>
        <begin position="38"/>
        <end position="155"/>
    </location>
</feature>
<dbReference type="Pfam" id="PF13581">
    <property type="entry name" value="HATPase_c_2"/>
    <property type="match status" value="1"/>
</dbReference>
<dbReference type="OrthoDB" id="3474613at2"/>
<sequence length="158" mass="17065">MHDERRRRAPHDTPPLVEPKPVPADELRMSVPGCPAVAGLVRDRVGRALRRWGLGHLVDDLALCSTELVTNAVKAAPGREVTVRLVREAAGVLLTVRDLSNAPPVQRPVVEPSLAALDLGGPEDDGGRGLLIVSTLAQRCGYEPHSPRGKTVWARFAR</sequence>
<dbReference type="InterPro" id="IPR003594">
    <property type="entry name" value="HATPase_dom"/>
</dbReference>
<keyword evidence="1" id="KW-0808">Transferase</keyword>
<dbReference type="InterPro" id="IPR036890">
    <property type="entry name" value="HATPase_C_sf"/>
</dbReference>